<comment type="similarity">
    <text evidence="2">Belongs to the DODA-type extradiol aromatic ring-opening dioxygenase family.</text>
</comment>
<reference evidence="7 8" key="1">
    <citation type="submission" date="2020-08" db="EMBL/GenBank/DDBJ databases">
        <title>Novel species isolated from subtropical streams in China.</title>
        <authorList>
            <person name="Lu H."/>
        </authorList>
    </citation>
    <scope>NUCLEOTIDE SEQUENCE [LARGE SCALE GENOMIC DNA]</scope>
    <source>
        <strain evidence="7 8">KCTC 52442</strain>
    </source>
</reference>
<keyword evidence="7" id="KW-0223">Dioxygenase</keyword>
<feature type="domain" description="Extradiol ring-cleavage dioxygenase class III enzyme subunit B" evidence="6">
    <location>
        <begin position="25"/>
        <end position="233"/>
    </location>
</feature>
<organism evidence="7 8">
    <name type="scientific">Undibacterium amnicola</name>
    <dbReference type="NCBI Taxonomy" id="1834038"/>
    <lineage>
        <taxon>Bacteria</taxon>
        <taxon>Pseudomonadati</taxon>
        <taxon>Pseudomonadota</taxon>
        <taxon>Betaproteobacteria</taxon>
        <taxon>Burkholderiales</taxon>
        <taxon>Oxalobacteraceae</taxon>
        <taxon>Undibacterium</taxon>
    </lineage>
</organism>
<dbReference type="SUPFAM" id="SSF53213">
    <property type="entry name" value="LigB-like"/>
    <property type="match status" value="1"/>
</dbReference>
<proteinExistence type="inferred from homology"/>
<name>A0ABR6XUC4_9BURK</name>
<dbReference type="PIRSF" id="PIRSF006157">
    <property type="entry name" value="Doxgns_DODA"/>
    <property type="match status" value="1"/>
</dbReference>
<evidence type="ECO:0000256" key="1">
    <source>
        <dbReference type="ARBA" id="ARBA00001947"/>
    </source>
</evidence>
<gene>
    <name evidence="7" type="primary">ygiD</name>
    <name evidence="7" type="ORF">H8K33_13985</name>
</gene>
<dbReference type="Gene3D" id="3.40.830.10">
    <property type="entry name" value="LigB-like"/>
    <property type="match status" value="1"/>
</dbReference>
<keyword evidence="3" id="KW-0479">Metal-binding</keyword>
<keyword evidence="4" id="KW-0862">Zinc</keyword>
<evidence type="ECO:0000256" key="3">
    <source>
        <dbReference type="ARBA" id="ARBA00022723"/>
    </source>
</evidence>
<dbReference type="PANTHER" id="PTHR30096">
    <property type="entry name" value="4,5-DOPA DIOXYGENASE EXTRADIOL-LIKE PROTEIN"/>
    <property type="match status" value="1"/>
</dbReference>
<evidence type="ECO:0000256" key="2">
    <source>
        <dbReference type="ARBA" id="ARBA00007581"/>
    </source>
</evidence>
<evidence type="ECO:0000313" key="7">
    <source>
        <dbReference type="EMBL" id="MBC3832614.1"/>
    </source>
</evidence>
<evidence type="ECO:0000256" key="5">
    <source>
        <dbReference type="ARBA" id="ARBA00023002"/>
    </source>
</evidence>
<evidence type="ECO:0000256" key="4">
    <source>
        <dbReference type="ARBA" id="ARBA00022833"/>
    </source>
</evidence>
<dbReference type="InterPro" id="IPR014436">
    <property type="entry name" value="Extradiol_dOase_DODA"/>
</dbReference>
<dbReference type="Pfam" id="PF02900">
    <property type="entry name" value="LigB"/>
    <property type="match status" value="1"/>
</dbReference>
<evidence type="ECO:0000259" key="6">
    <source>
        <dbReference type="Pfam" id="PF02900"/>
    </source>
</evidence>
<protein>
    <submittedName>
        <fullName evidence="7">4,5-DOPA dioxygenase extradiol</fullName>
        <ecNumber evidence="7">1.13.11.29</ecNumber>
    </submittedName>
</protein>
<dbReference type="EC" id="1.13.11.29" evidence="7"/>
<accession>A0ABR6XUC4</accession>
<dbReference type="NCBIfam" id="NF007914">
    <property type="entry name" value="PRK10628.1"/>
    <property type="match status" value="1"/>
</dbReference>
<comment type="caution">
    <text evidence="7">The sequence shown here is derived from an EMBL/GenBank/DDBJ whole genome shotgun (WGS) entry which is preliminary data.</text>
</comment>
<dbReference type="RefSeq" id="WP_186891646.1">
    <property type="nucleotide sequence ID" value="NZ_JACOFU010000005.1"/>
</dbReference>
<dbReference type="CDD" id="cd07363">
    <property type="entry name" value="45_DOPA_Dioxygenase"/>
    <property type="match status" value="1"/>
</dbReference>
<evidence type="ECO:0000313" key="8">
    <source>
        <dbReference type="Proteomes" id="UP000643610"/>
    </source>
</evidence>
<comment type="cofactor">
    <cofactor evidence="1">
        <name>Zn(2+)</name>
        <dbReference type="ChEBI" id="CHEBI:29105"/>
    </cofactor>
</comment>
<dbReference type="PANTHER" id="PTHR30096:SF0">
    <property type="entry name" value="4,5-DOPA DIOXYGENASE EXTRADIOL-LIKE PROTEIN"/>
    <property type="match status" value="1"/>
</dbReference>
<dbReference type="Proteomes" id="UP000643610">
    <property type="component" value="Unassembled WGS sequence"/>
</dbReference>
<dbReference type="InterPro" id="IPR004183">
    <property type="entry name" value="Xdiol_dOase_suB"/>
</dbReference>
<dbReference type="GO" id="GO:0050297">
    <property type="term" value="F:stizolobate synthase activity"/>
    <property type="evidence" value="ECO:0007669"/>
    <property type="project" value="UniProtKB-EC"/>
</dbReference>
<dbReference type="EMBL" id="JACOFU010000005">
    <property type="protein sequence ID" value="MBC3832614.1"/>
    <property type="molecule type" value="Genomic_DNA"/>
</dbReference>
<sequence>MHTSIQPAIFLGHGSPMNAIEENQFTAAWEELGRKFPKPKAILAISAHWMTANVAVTAMSEPRTIHDFGGFPPALFATNYPAPGSPELAQRIVQLLGPLHVHQDYTWGLDHGTWSVLIKMYPEADIPIVQLSLNLHANTEFHFHLGKQLASLRDEGVMILASGNIVHNLRRLELHNQGFDWAQRFDTHIHDAILREDFAEVTNYAQFGQDAQLSVPTIEHYLPLLYVLGAKREGDQISIINKELVMGSISMTSVVIDHQT</sequence>
<keyword evidence="8" id="KW-1185">Reference proteome</keyword>
<keyword evidence="5 7" id="KW-0560">Oxidoreductase</keyword>